<organism evidence="2 3">
    <name type="scientific">Lacrimispora amygdalina</name>
    <dbReference type="NCBI Taxonomy" id="253257"/>
    <lineage>
        <taxon>Bacteria</taxon>
        <taxon>Bacillati</taxon>
        <taxon>Bacillota</taxon>
        <taxon>Clostridia</taxon>
        <taxon>Lachnospirales</taxon>
        <taxon>Lachnospiraceae</taxon>
        <taxon>Lacrimispora</taxon>
    </lineage>
</organism>
<gene>
    <name evidence="2" type="ORF">DS742_28395</name>
</gene>
<keyword evidence="1" id="KW-0812">Transmembrane</keyword>
<dbReference type="Proteomes" id="UP000260680">
    <property type="component" value="Unassembled WGS sequence"/>
</dbReference>
<dbReference type="AlphaFoldDB" id="A0A3E2N3H0"/>
<accession>A0A3E2N3H0</accession>
<reference evidence="2 3" key="1">
    <citation type="submission" date="2018-07" db="EMBL/GenBank/DDBJ databases">
        <title>New species, Clostridium PI-S10-A1B.</title>
        <authorList>
            <person name="Krishna G."/>
            <person name="Summeta K."/>
            <person name="Shikha S."/>
            <person name="Prabhu P.B."/>
            <person name="Suresh K."/>
        </authorList>
    </citation>
    <scope>NUCLEOTIDE SEQUENCE [LARGE SCALE GENOMIC DNA]</scope>
    <source>
        <strain evidence="2 3">PI-S10-A1B</strain>
    </source>
</reference>
<evidence type="ECO:0000313" key="2">
    <source>
        <dbReference type="EMBL" id="RFZ75547.1"/>
    </source>
</evidence>
<protein>
    <submittedName>
        <fullName evidence="2">Uncharacterized protein</fullName>
    </submittedName>
</protein>
<comment type="caution">
    <text evidence="2">The sequence shown here is derived from an EMBL/GenBank/DDBJ whole genome shotgun (WGS) entry which is preliminary data.</text>
</comment>
<evidence type="ECO:0000313" key="3">
    <source>
        <dbReference type="Proteomes" id="UP000260680"/>
    </source>
</evidence>
<name>A0A3E2N3H0_9FIRM</name>
<evidence type="ECO:0000256" key="1">
    <source>
        <dbReference type="SAM" id="Phobius"/>
    </source>
</evidence>
<keyword evidence="1" id="KW-0472">Membrane</keyword>
<sequence>MKKILKHLGLILFIIVGVIVGLFALIVFIALVKPKNNDNSNGTVSVNIEYDGNGEIPCSQEPEPIYADTMEEALSNNADYYFDEYPYMSNVNDIIKVFENDEYAAMFYHSIKDSKKEGFVASKFKIRIINGKKQYAVIAVYPEETNKGAWRTTPIRTVRGAAVFFDYLGQFGITEGDRFIFGSLGTKKVENLKIEGQSPTEIIEYKCNGKKEYFWYYENLISD</sequence>
<proteinExistence type="predicted"/>
<dbReference type="EMBL" id="QOHO01000156">
    <property type="protein sequence ID" value="RFZ75547.1"/>
    <property type="molecule type" value="Genomic_DNA"/>
</dbReference>
<feature type="non-terminal residue" evidence="2">
    <location>
        <position position="223"/>
    </location>
</feature>
<dbReference type="OrthoDB" id="1955823at2"/>
<dbReference type="RefSeq" id="WP_117420259.1">
    <property type="nucleotide sequence ID" value="NZ_QOHO01000156.1"/>
</dbReference>
<keyword evidence="1" id="KW-1133">Transmembrane helix</keyword>
<feature type="transmembrane region" description="Helical" evidence="1">
    <location>
        <begin position="7"/>
        <end position="31"/>
    </location>
</feature>